<dbReference type="GO" id="GO:0003700">
    <property type="term" value="F:DNA-binding transcription factor activity"/>
    <property type="evidence" value="ECO:0007669"/>
    <property type="project" value="InterPro"/>
</dbReference>
<gene>
    <name evidence="3" type="ORF">B0J15DRAFT_597470</name>
</gene>
<accession>A0A9P9K9E8</accession>
<proteinExistence type="predicted"/>
<dbReference type="PANTHER" id="PTHR38116">
    <property type="entry name" value="CHROMOSOME 7, WHOLE GENOME SHOTGUN SEQUENCE"/>
    <property type="match status" value="1"/>
</dbReference>
<sequence length="429" mass="47677">MVSGQDNGGSDASANHVARKQTSTERRIQNRKAQKAYRDRKRQRLQELESKVHALESASFIQLSTPQSIGNLNTTPSQNIDASLGLLGDALNGDALQVFSSPTPGFTEASSWNDADMWLNPVQLDSNPEINNASNTEELSLLRQNHTPEYPSSTTQHTPSLMTDRKAIQVSRPSGNMMALSPRVLREAYTSLPKTTRDELRELAKAGDFSFADVIKSQLGPGNNLSSRSPRQKSFEDSTYCPYRNVMHIARFSYFAALFANFCSLGFDFSLFLDEASVSHFVGRSDLDDTDVPSSLRPLASQRSISHHPYIDSLPFPEFRRRALAALSTDPPLLDEDDLCIDLMLNDGLVCWGSTSENGMDGGTPLDSRSWEGKGWFLRKWWWLVGGQDGELWQSSTWWASQRGEKISTRERNTEGKDIAVGVYVGGTP</sequence>
<feature type="domain" description="BZIP" evidence="2">
    <location>
        <begin position="26"/>
        <end position="40"/>
    </location>
</feature>
<evidence type="ECO:0000259" key="2">
    <source>
        <dbReference type="PROSITE" id="PS00036"/>
    </source>
</evidence>
<comment type="caution">
    <text evidence="3">The sequence shown here is derived from an EMBL/GenBank/DDBJ whole genome shotgun (WGS) entry which is preliminary data.</text>
</comment>
<feature type="region of interest" description="Disordered" evidence="1">
    <location>
        <begin position="1"/>
        <end position="42"/>
    </location>
</feature>
<dbReference type="CDD" id="cd14688">
    <property type="entry name" value="bZIP_YAP"/>
    <property type="match status" value="1"/>
</dbReference>
<dbReference type="Proteomes" id="UP000736672">
    <property type="component" value="Unassembled WGS sequence"/>
</dbReference>
<evidence type="ECO:0000313" key="3">
    <source>
        <dbReference type="EMBL" id="KAH7244814.1"/>
    </source>
</evidence>
<evidence type="ECO:0000313" key="4">
    <source>
        <dbReference type="Proteomes" id="UP000736672"/>
    </source>
</evidence>
<dbReference type="EMBL" id="JAGTJS010000017">
    <property type="protein sequence ID" value="KAH7244814.1"/>
    <property type="molecule type" value="Genomic_DNA"/>
</dbReference>
<dbReference type="InterPro" id="IPR046347">
    <property type="entry name" value="bZIP_sf"/>
</dbReference>
<dbReference type="PANTHER" id="PTHR38116:SF9">
    <property type="entry name" value="BZIP DOMAIN-CONTAINING PROTEIN"/>
    <property type="match status" value="1"/>
</dbReference>
<dbReference type="Gene3D" id="1.20.5.170">
    <property type="match status" value="1"/>
</dbReference>
<keyword evidence="4" id="KW-1185">Reference proteome</keyword>
<protein>
    <recommendedName>
        <fullName evidence="2">BZIP domain-containing protein</fullName>
    </recommendedName>
</protein>
<name>A0A9P9K9E8_FUSSL</name>
<dbReference type="AlphaFoldDB" id="A0A9P9K9E8"/>
<dbReference type="Pfam" id="PF11905">
    <property type="entry name" value="DUF3425"/>
    <property type="match status" value="1"/>
</dbReference>
<dbReference type="SUPFAM" id="SSF57959">
    <property type="entry name" value="Leucine zipper domain"/>
    <property type="match status" value="1"/>
</dbReference>
<dbReference type="OrthoDB" id="5973539at2759"/>
<reference evidence="3" key="1">
    <citation type="journal article" date="2021" name="Nat. Commun.">
        <title>Genetic determinants of endophytism in the Arabidopsis root mycobiome.</title>
        <authorList>
            <person name="Mesny F."/>
            <person name="Miyauchi S."/>
            <person name="Thiergart T."/>
            <person name="Pickel B."/>
            <person name="Atanasova L."/>
            <person name="Karlsson M."/>
            <person name="Huettel B."/>
            <person name="Barry K.W."/>
            <person name="Haridas S."/>
            <person name="Chen C."/>
            <person name="Bauer D."/>
            <person name="Andreopoulos W."/>
            <person name="Pangilinan J."/>
            <person name="LaButti K."/>
            <person name="Riley R."/>
            <person name="Lipzen A."/>
            <person name="Clum A."/>
            <person name="Drula E."/>
            <person name="Henrissat B."/>
            <person name="Kohler A."/>
            <person name="Grigoriev I.V."/>
            <person name="Martin F.M."/>
            <person name="Hacquard S."/>
        </authorList>
    </citation>
    <scope>NUCLEOTIDE SEQUENCE</scope>
    <source>
        <strain evidence="3">FSSC 5 MPI-SDFR-AT-0091</strain>
    </source>
</reference>
<dbReference type="InterPro" id="IPR004827">
    <property type="entry name" value="bZIP"/>
</dbReference>
<dbReference type="InterPro" id="IPR021833">
    <property type="entry name" value="DUF3425"/>
</dbReference>
<feature type="compositionally biased region" description="Basic residues" evidence="1">
    <location>
        <begin position="29"/>
        <end position="42"/>
    </location>
</feature>
<feature type="compositionally biased region" description="Polar residues" evidence="1">
    <location>
        <begin position="1"/>
        <end position="13"/>
    </location>
</feature>
<evidence type="ECO:0000256" key="1">
    <source>
        <dbReference type="SAM" id="MobiDB-lite"/>
    </source>
</evidence>
<organism evidence="3 4">
    <name type="scientific">Fusarium solani</name>
    <name type="common">Filamentous fungus</name>
    <dbReference type="NCBI Taxonomy" id="169388"/>
    <lineage>
        <taxon>Eukaryota</taxon>
        <taxon>Fungi</taxon>
        <taxon>Dikarya</taxon>
        <taxon>Ascomycota</taxon>
        <taxon>Pezizomycotina</taxon>
        <taxon>Sordariomycetes</taxon>
        <taxon>Hypocreomycetidae</taxon>
        <taxon>Hypocreales</taxon>
        <taxon>Nectriaceae</taxon>
        <taxon>Fusarium</taxon>
        <taxon>Fusarium solani species complex</taxon>
    </lineage>
</organism>
<dbReference type="PROSITE" id="PS00036">
    <property type="entry name" value="BZIP_BASIC"/>
    <property type="match status" value="1"/>
</dbReference>